<proteinExistence type="predicted"/>
<keyword evidence="1" id="KW-0812">Transmembrane</keyword>
<name>A0A0C2BU04_9BILA</name>
<dbReference type="AlphaFoldDB" id="A0A0C2BU04"/>
<protein>
    <submittedName>
        <fullName evidence="2">Uncharacterized protein</fullName>
    </submittedName>
</protein>
<dbReference type="Proteomes" id="UP000054047">
    <property type="component" value="Unassembled WGS sequence"/>
</dbReference>
<feature type="transmembrane region" description="Helical" evidence="1">
    <location>
        <begin position="50"/>
        <end position="70"/>
    </location>
</feature>
<keyword evidence="3" id="KW-1185">Reference proteome</keyword>
<organism evidence="2 3">
    <name type="scientific">Ancylostoma duodenale</name>
    <dbReference type="NCBI Taxonomy" id="51022"/>
    <lineage>
        <taxon>Eukaryota</taxon>
        <taxon>Metazoa</taxon>
        <taxon>Ecdysozoa</taxon>
        <taxon>Nematoda</taxon>
        <taxon>Chromadorea</taxon>
        <taxon>Rhabditida</taxon>
        <taxon>Rhabditina</taxon>
        <taxon>Rhabditomorpha</taxon>
        <taxon>Strongyloidea</taxon>
        <taxon>Ancylostomatidae</taxon>
        <taxon>Ancylostomatinae</taxon>
        <taxon>Ancylostoma</taxon>
    </lineage>
</organism>
<evidence type="ECO:0000256" key="1">
    <source>
        <dbReference type="SAM" id="Phobius"/>
    </source>
</evidence>
<dbReference type="OrthoDB" id="5788478at2759"/>
<keyword evidence="1" id="KW-1133">Transmembrane helix</keyword>
<evidence type="ECO:0000313" key="3">
    <source>
        <dbReference type="Proteomes" id="UP000054047"/>
    </source>
</evidence>
<accession>A0A0C2BU04</accession>
<dbReference type="EMBL" id="KN767792">
    <property type="protein sequence ID" value="KIH47383.1"/>
    <property type="molecule type" value="Genomic_DNA"/>
</dbReference>
<keyword evidence="1" id="KW-0472">Membrane</keyword>
<gene>
    <name evidence="2" type="ORF">ANCDUO_22559</name>
</gene>
<evidence type="ECO:0000313" key="2">
    <source>
        <dbReference type="EMBL" id="KIH47383.1"/>
    </source>
</evidence>
<reference evidence="2 3" key="1">
    <citation type="submission" date="2013-12" db="EMBL/GenBank/DDBJ databases">
        <title>Draft genome of the parsitic nematode Ancylostoma duodenale.</title>
        <authorList>
            <person name="Mitreva M."/>
        </authorList>
    </citation>
    <scope>NUCLEOTIDE SEQUENCE [LARGE SCALE GENOMIC DNA]</scope>
    <source>
        <strain evidence="2 3">Zhejiang</strain>
    </source>
</reference>
<sequence length="170" mass="19413">MDFFDVRKLTAGQPKDFVATGDGKAAWIFLPEYVHYPCNRSKFALTDYSAVAFLPVIMIGAVVLGICGVCQYKKWKHEKKQIAHLNNFYEILEESIFEQHGKMVMLQQNGLDEVCHDRVRRAMLVPPPDSSPFFQPAHKTRAARFDIPQKATTATEVNHYFTGVFFPVNE</sequence>